<name>A0A914UJ55_9BILA</name>
<dbReference type="AlphaFoldDB" id="A0A914UJ55"/>
<protein>
    <submittedName>
        <fullName evidence="2">Uncharacterized protein</fullName>
    </submittedName>
</protein>
<evidence type="ECO:0000313" key="1">
    <source>
        <dbReference type="Proteomes" id="UP000887566"/>
    </source>
</evidence>
<sequence length="162" mass="17368">MLKFLKRGDADQANAGGNQVKSSSGNCKLLGLSRAARSAAAVDAPISIVHASLTAVLFARAFRRPLRCWRLLSVDPLLERVPPIVVTLFCLTNRSRRVCCGPSFGVVVVVVDDRRPPVHIIVVAVLNFLPPLAFSPSLSSSTRQRRRCVLPPGQVDCSGLGG</sequence>
<dbReference type="Proteomes" id="UP000887566">
    <property type="component" value="Unplaced"/>
</dbReference>
<organism evidence="1 2">
    <name type="scientific">Plectus sambesii</name>
    <dbReference type="NCBI Taxonomy" id="2011161"/>
    <lineage>
        <taxon>Eukaryota</taxon>
        <taxon>Metazoa</taxon>
        <taxon>Ecdysozoa</taxon>
        <taxon>Nematoda</taxon>
        <taxon>Chromadorea</taxon>
        <taxon>Plectida</taxon>
        <taxon>Plectina</taxon>
        <taxon>Plectoidea</taxon>
        <taxon>Plectidae</taxon>
        <taxon>Plectus</taxon>
    </lineage>
</organism>
<accession>A0A914UJ55</accession>
<reference evidence="2" key="1">
    <citation type="submission" date="2022-11" db="UniProtKB">
        <authorList>
            <consortium name="WormBaseParasite"/>
        </authorList>
    </citation>
    <scope>IDENTIFICATION</scope>
</reference>
<proteinExistence type="predicted"/>
<keyword evidence="1" id="KW-1185">Reference proteome</keyword>
<dbReference type="WBParaSite" id="PSAMB.scaffold1052size36665.g10588.t1">
    <property type="protein sequence ID" value="PSAMB.scaffold1052size36665.g10588.t1"/>
    <property type="gene ID" value="PSAMB.scaffold1052size36665.g10588"/>
</dbReference>
<evidence type="ECO:0000313" key="2">
    <source>
        <dbReference type="WBParaSite" id="PSAMB.scaffold1052size36665.g10588.t1"/>
    </source>
</evidence>